<organism evidence="4 5">
    <name type="scientific">Ditylenchus destructor</name>
    <dbReference type="NCBI Taxonomy" id="166010"/>
    <lineage>
        <taxon>Eukaryota</taxon>
        <taxon>Metazoa</taxon>
        <taxon>Ecdysozoa</taxon>
        <taxon>Nematoda</taxon>
        <taxon>Chromadorea</taxon>
        <taxon>Rhabditida</taxon>
        <taxon>Tylenchina</taxon>
        <taxon>Tylenchomorpha</taxon>
        <taxon>Sphaerularioidea</taxon>
        <taxon>Anguinidae</taxon>
        <taxon>Anguininae</taxon>
        <taxon>Ditylenchus</taxon>
    </lineage>
</organism>
<reference evidence="4" key="1">
    <citation type="submission" date="2022-01" db="EMBL/GenBank/DDBJ databases">
        <title>Genome Sequence Resource for Two Populations of Ditylenchus destructor, the Migratory Endoparasitic Phytonematode.</title>
        <authorList>
            <person name="Zhang H."/>
            <person name="Lin R."/>
            <person name="Xie B."/>
        </authorList>
    </citation>
    <scope>NUCLEOTIDE SEQUENCE</scope>
    <source>
        <strain evidence="4">BazhouSP</strain>
    </source>
</reference>
<dbReference type="GO" id="GO:0070935">
    <property type="term" value="P:3'-UTR-mediated mRNA stabilization"/>
    <property type="evidence" value="ECO:0007669"/>
    <property type="project" value="TreeGrafter"/>
</dbReference>
<gene>
    <name evidence="4" type="ORF">DdX_01359</name>
</gene>
<evidence type="ECO:0000256" key="2">
    <source>
        <dbReference type="PROSITE-ProRule" id="PRU00176"/>
    </source>
</evidence>
<dbReference type="PANTHER" id="PTHR11176:SF57">
    <property type="entry name" value="PROTEIN BOULE"/>
    <property type="match status" value="1"/>
</dbReference>
<dbReference type="InterPro" id="IPR000504">
    <property type="entry name" value="RRM_dom"/>
</dbReference>
<evidence type="ECO:0000259" key="3">
    <source>
        <dbReference type="PROSITE" id="PS50102"/>
    </source>
</evidence>
<dbReference type="PROSITE" id="PS50102">
    <property type="entry name" value="RRM"/>
    <property type="match status" value="1"/>
</dbReference>
<dbReference type="Gene3D" id="3.30.70.330">
    <property type="match status" value="1"/>
</dbReference>
<dbReference type="Proteomes" id="UP001201812">
    <property type="component" value="Unassembled WGS sequence"/>
</dbReference>
<dbReference type="GO" id="GO:0003730">
    <property type="term" value="F:mRNA 3'-UTR binding"/>
    <property type="evidence" value="ECO:0007669"/>
    <property type="project" value="TreeGrafter"/>
</dbReference>
<evidence type="ECO:0000313" key="4">
    <source>
        <dbReference type="EMBL" id="KAI1729138.1"/>
    </source>
</evidence>
<evidence type="ECO:0000256" key="1">
    <source>
        <dbReference type="ARBA" id="ARBA00022884"/>
    </source>
</evidence>
<name>A0AAD4RB56_9BILA</name>
<comment type="caution">
    <text evidence="4">The sequence shown here is derived from an EMBL/GenBank/DDBJ whole genome shotgun (WGS) entry which is preliminary data.</text>
</comment>
<accession>A0AAD4RB56</accession>
<keyword evidence="5" id="KW-1185">Reference proteome</keyword>
<feature type="domain" description="RRM" evidence="3">
    <location>
        <begin position="40"/>
        <end position="116"/>
    </location>
</feature>
<dbReference type="AlphaFoldDB" id="A0AAD4RB56"/>
<dbReference type="EMBL" id="JAKKPZ010000001">
    <property type="protein sequence ID" value="KAI1729138.1"/>
    <property type="molecule type" value="Genomic_DNA"/>
</dbReference>
<proteinExistence type="predicted"/>
<dbReference type="PANTHER" id="PTHR11176">
    <property type="entry name" value="BOULE-RELATED"/>
    <property type="match status" value="1"/>
</dbReference>
<dbReference type="Pfam" id="PF00076">
    <property type="entry name" value="RRM_1"/>
    <property type="match status" value="1"/>
</dbReference>
<dbReference type="GO" id="GO:0005737">
    <property type="term" value="C:cytoplasm"/>
    <property type="evidence" value="ECO:0007669"/>
    <property type="project" value="TreeGrafter"/>
</dbReference>
<dbReference type="SUPFAM" id="SSF54928">
    <property type="entry name" value="RNA-binding domain, RBD"/>
    <property type="match status" value="1"/>
</dbReference>
<keyword evidence="1 2" id="KW-0694">RNA-binding</keyword>
<dbReference type="GO" id="GO:0008494">
    <property type="term" value="F:translation activator activity"/>
    <property type="evidence" value="ECO:0007669"/>
    <property type="project" value="TreeGrafter"/>
</dbReference>
<protein>
    <submittedName>
        <fullName evidence="4">RNA recognition motif domain-containing protein</fullName>
    </submittedName>
</protein>
<dbReference type="InterPro" id="IPR012677">
    <property type="entry name" value="Nucleotide-bd_a/b_plait_sf"/>
</dbReference>
<sequence>MTSTNAVYSPTSQLSMVYPAFNPRSGFDVSTSSDYKLVPDSVFVTGLKPEVTAQELYTYFKQFGNAIEAKVIMDSANKSKGYGFIKYNSPEEANAILSFSDLKMRGRPLKIGPARRRLSSMVVNPFTTDNHMPAAYPNPYMYFAAPQYMMMPPSSPFALSAPPFAFPQQIQQLTDSTS</sequence>
<dbReference type="GO" id="GO:0045948">
    <property type="term" value="P:positive regulation of translational initiation"/>
    <property type="evidence" value="ECO:0007669"/>
    <property type="project" value="TreeGrafter"/>
</dbReference>
<evidence type="ECO:0000313" key="5">
    <source>
        <dbReference type="Proteomes" id="UP001201812"/>
    </source>
</evidence>
<dbReference type="InterPro" id="IPR035979">
    <property type="entry name" value="RBD_domain_sf"/>
</dbReference>
<dbReference type="SMART" id="SM00360">
    <property type="entry name" value="RRM"/>
    <property type="match status" value="1"/>
</dbReference>